<comment type="caution">
    <text evidence="1">The sequence shown here is derived from an EMBL/GenBank/DDBJ whole genome shotgun (WGS) entry which is preliminary data.</text>
</comment>
<proteinExistence type="predicted"/>
<feature type="non-terminal residue" evidence="1">
    <location>
        <position position="1"/>
    </location>
</feature>
<evidence type="ECO:0000313" key="2">
    <source>
        <dbReference type="Proteomes" id="UP000466442"/>
    </source>
</evidence>
<gene>
    <name evidence="1" type="ORF">GE061_007898</name>
</gene>
<organism evidence="1 2">
    <name type="scientific">Apolygus lucorum</name>
    <name type="common">Small green plant bug</name>
    <name type="synonym">Lygocoris lucorum</name>
    <dbReference type="NCBI Taxonomy" id="248454"/>
    <lineage>
        <taxon>Eukaryota</taxon>
        <taxon>Metazoa</taxon>
        <taxon>Ecdysozoa</taxon>
        <taxon>Arthropoda</taxon>
        <taxon>Hexapoda</taxon>
        <taxon>Insecta</taxon>
        <taxon>Pterygota</taxon>
        <taxon>Neoptera</taxon>
        <taxon>Paraneoptera</taxon>
        <taxon>Hemiptera</taxon>
        <taxon>Heteroptera</taxon>
        <taxon>Panheteroptera</taxon>
        <taxon>Cimicomorpha</taxon>
        <taxon>Miridae</taxon>
        <taxon>Mirini</taxon>
        <taxon>Apolygus</taxon>
    </lineage>
</organism>
<keyword evidence="2" id="KW-1185">Reference proteome</keyword>
<dbReference type="EMBL" id="WIXP02000016">
    <property type="protein sequence ID" value="KAF6198151.1"/>
    <property type="molecule type" value="Genomic_DNA"/>
</dbReference>
<name>A0A8S9WPT9_APOLU</name>
<reference evidence="1" key="1">
    <citation type="journal article" date="2021" name="Mol. Ecol. Resour.">
        <title>Apolygus lucorum genome provides insights into omnivorousness and mesophyll feeding.</title>
        <authorList>
            <person name="Liu Y."/>
            <person name="Liu H."/>
            <person name="Wang H."/>
            <person name="Huang T."/>
            <person name="Liu B."/>
            <person name="Yang B."/>
            <person name="Yin L."/>
            <person name="Li B."/>
            <person name="Zhang Y."/>
            <person name="Zhang S."/>
            <person name="Jiang F."/>
            <person name="Zhang X."/>
            <person name="Ren Y."/>
            <person name="Wang B."/>
            <person name="Wang S."/>
            <person name="Lu Y."/>
            <person name="Wu K."/>
            <person name="Fan W."/>
            <person name="Wang G."/>
        </authorList>
    </citation>
    <scope>NUCLEOTIDE SEQUENCE</scope>
    <source>
        <strain evidence="1">12Hb</strain>
    </source>
</reference>
<accession>A0A8S9WPT9</accession>
<dbReference type="AlphaFoldDB" id="A0A8S9WPT9"/>
<dbReference type="Proteomes" id="UP000466442">
    <property type="component" value="Linkage Group LG16"/>
</dbReference>
<protein>
    <submittedName>
        <fullName evidence="1">Uncharacterized protein</fullName>
    </submittedName>
</protein>
<dbReference type="OrthoDB" id="10267031at2759"/>
<evidence type="ECO:0000313" key="1">
    <source>
        <dbReference type="EMBL" id="KAF6198151.1"/>
    </source>
</evidence>
<sequence>MNVFIDLDYDEQIAELRQYFRSLGADISEDKSPLGLEDDLLQIVNVCGACFNHGTELEIESVLNGIVSLLVTTPSDNNNRLIFTFSDKLAKAKLGNTALKVLWLLFQRVDEKSPSDMTYIIILF</sequence>